<dbReference type="GO" id="GO:0003677">
    <property type="term" value="F:DNA binding"/>
    <property type="evidence" value="ECO:0007669"/>
    <property type="project" value="UniProtKB-KW"/>
</dbReference>
<evidence type="ECO:0000313" key="5">
    <source>
        <dbReference type="EMBL" id="MBC8569848.1"/>
    </source>
</evidence>
<sequence length="258" mass="29176">MFSVDREKIIYDYLKEHQTATTAVLSQITGASLATVRRDLNQMHAAGKIRKKYGGAQYLPSAKEQISSGDAEALKERYADKDAIAKVAASLIHDRNIIFLGAGKTCALIARYIRDRQDLTVVTTNIDAVIELSSAKGVKMLLLGGDVNVEDRFIETIGEYTNDMLRKFYFDKVFINIDGVDLVAGYSIVNRMHLPLYSHLLDNSKQFFLTVDKSKFNRRTFVHLCDMDRIRNVIINGSTDPRYIQYYEQSGVNVFLAE</sequence>
<keyword evidence="1" id="KW-0805">Transcription regulation</keyword>
<dbReference type="InterPro" id="IPR050313">
    <property type="entry name" value="Carb_Metab_HTH_regulators"/>
</dbReference>
<dbReference type="SUPFAM" id="SSF100950">
    <property type="entry name" value="NagB/RpiA/CoA transferase-like"/>
    <property type="match status" value="1"/>
</dbReference>
<dbReference type="InterPro" id="IPR014036">
    <property type="entry name" value="DeoR-like_C"/>
</dbReference>
<evidence type="ECO:0000256" key="1">
    <source>
        <dbReference type="ARBA" id="ARBA00023015"/>
    </source>
</evidence>
<dbReference type="PANTHER" id="PTHR30363:SF51">
    <property type="entry name" value="HTH-TYPE TRANSCRIPTIONAL REPRESSOR GLCR"/>
    <property type="match status" value="1"/>
</dbReference>
<evidence type="ECO:0000313" key="6">
    <source>
        <dbReference type="Proteomes" id="UP000660861"/>
    </source>
</evidence>
<keyword evidence="3" id="KW-0804">Transcription</keyword>
<keyword evidence="6" id="KW-1185">Reference proteome</keyword>
<reference evidence="5" key="1">
    <citation type="submission" date="2020-08" db="EMBL/GenBank/DDBJ databases">
        <title>Genome public.</title>
        <authorList>
            <person name="Liu C."/>
            <person name="Sun Q."/>
        </authorList>
    </citation>
    <scope>NUCLEOTIDE SEQUENCE</scope>
    <source>
        <strain evidence="5">NSJ-54</strain>
    </source>
</reference>
<proteinExistence type="predicted"/>
<dbReference type="Pfam" id="PF08220">
    <property type="entry name" value="HTH_DeoR"/>
    <property type="match status" value="1"/>
</dbReference>
<organism evidence="5 6">
    <name type="scientific">Zongyangia hominis</name>
    <dbReference type="NCBI Taxonomy" id="2763677"/>
    <lineage>
        <taxon>Bacteria</taxon>
        <taxon>Bacillati</taxon>
        <taxon>Bacillota</taxon>
        <taxon>Clostridia</taxon>
        <taxon>Eubacteriales</taxon>
        <taxon>Oscillospiraceae</taxon>
        <taxon>Zongyangia</taxon>
    </lineage>
</organism>
<dbReference type="AlphaFoldDB" id="A0A926E9U2"/>
<dbReference type="Pfam" id="PF00455">
    <property type="entry name" value="DeoRC"/>
    <property type="match status" value="1"/>
</dbReference>
<gene>
    <name evidence="5" type="ORF">H8709_03280</name>
</gene>
<dbReference type="GO" id="GO:0003700">
    <property type="term" value="F:DNA-binding transcription factor activity"/>
    <property type="evidence" value="ECO:0007669"/>
    <property type="project" value="InterPro"/>
</dbReference>
<dbReference type="InterPro" id="IPR018356">
    <property type="entry name" value="Tscrpt_reg_HTH_DeoR_CS"/>
</dbReference>
<dbReference type="PROSITE" id="PS00894">
    <property type="entry name" value="HTH_DEOR_1"/>
    <property type="match status" value="1"/>
</dbReference>
<evidence type="ECO:0000256" key="3">
    <source>
        <dbReference type="ARBA" id="ARBA00023163"/>
    </source>
</evidence>
<dbReference type="SUPFAM" id="SSF46785">
    <property type="entry name" value="Winged helix' DNA-binding domain"/>
    <property type="match status" value="1"/>
</dbReference>
<comment type="caution">
    <text evidence="5">The sequence shown here is derived from an EMBL/GenBank/DDBJ whole genome shotgun (WGS) entry which is preliminary data.</text>
</comment>
<dbReference type="InterPro" id="IPR037171">
    <property type="entry name" value="NagB/RpiA_transferase-like"/>
</dbReference>
<name>A0A926E9U2_9FIRM</name>
<dbReference type="RefSeq" id="WP_262396935.1">
    <property type="nucleotide sequence ID" value="NZ_JACRTC010000001.1"/>
</dbReference>
<dbReference type="SMART" id="SM01134">
    <property type="entry name" value="DeoRC"/>
    <property type="match status" value="1"/>
</dbReference>
<dbReference type="Proteomes" id="UP000660861">
    <property type="component" value="Unassembled WGS sequence"/>
</dbReference>
<dbReference type="InterPro" id="IPR001034">
    <property type="entry name" value="DeoR_HTH"/>
</dbReference>
<dbReference type="PANTHER" id="PTHR30363">
    <property type="entry name" value="HTH-TYPE TRANSCRIPTIONAL REGULATOR SRLR-RELATED"/>
    <property type="match status" value="1"/>
</dbReference>
<dbReference type="InterPro" id="IPR036390">
    <property type="entry name" value="WH_DNA-bd_sf"/>
</dbReference>
<protein>
    <submittedName>
        <fullName evidence="5">DeoR/GlpR transcriptional regulator</fullName>
    </submittedName>
</protein>
<dbReference type="SMART" id="SM00420">
    <property type="entry name" value="HTH_DEOR"/>
    <property type="match status" value="1"/>
</dbReference>
<feature type="domain" description="HTH deoR-type" evidence="4">
    <location>
        <begin position="3"/>
        <end position="58"/>
    </location>
</feature>
<dbReference type="InterPro" id="IPR036388">
    <property type="entry name" value="WH-like_DNA-bd_sf"/>
</dbReference>
<keyword evidence="2" id="KW-0238">DNA-binding</keyword>
<evidence type="ECO:0000259" key="4">
    <source>
        <dbReference type="PROSITE" id="PS51000"/>
    </source>
</evidence>
<dbReference type="Gene3D" id="3.40.50.1360">
    <property type="match status" value="1"/>
</dbReference>
<evidence type="ECO:0000256" key="2">
    <source>
        <dbReference type="ARBA" id="ARBA00023125"/>
    </source>
</evidence>
<dbReference type="PROSITE" id="PS51000">
    <property type="entry name" value="HTH_DEOR_2"/>
    <property type="match status" value="1"/>
</dbReference>
<dbReference type="Gene3D" id="1.10.10.10">
    <property type="entry name" value="Winged helix-like DNA-binding domain superfamily/Winged helix DNA-binding domain"/>
    <property type="match status" value="1"/>
</dbReference>
<dbReference type="EMBL" id="JACRTC010000001">
    <property type="protein sequence ID" value="MBC8569848.1"/>
    <property type="molecule type" value="Genomic_DNA"/>
</dbReference>
<accession>A0A926E9U2</accession>